<organism evidence="2 3">
    <name type="scientific">Duganella lactea</name>
    <dbReference type="NCBI Taxonomy" id="2692173"/>
    <lineage>
        <taxon>Bacteria</taxon>
        <taxon>Pseudomonadati</taxon>
        <taxon>Pseudomonadota</taxon>
        <taxon>Betaproteobacteria</taxon>
        <taxon>Burkholderiales</taxon>
        <taxon>Oxalobacteraceae</taxon>
        <taxon>Telluria group</taxon>
        <taxon>Duganella</taxon>
    </lineage>
</organism>
<reference evidence="2 3" key="1">
    <citation type="submission" date="2019-12" db="EMBL/GenBank/DDBJ databases">
        <title>Novel species isolated from a subtropical stream in China.</title>
        <authorList>
            <person name="Lu H."/>
        </authorList>
    </citation>
    <scope>NUCLEOTIDE SEQUENCE [LARGE SCALE GENOMIC DNA]</scope>
    <source>
        <strain evidence="2 3">FT94W</strain>
    </source>
</reference>
<protein>
    <recommendedName>
        <fullName evidence="4">SRR1-like domain-containing protein</fullName>
    </recommendedName>
</protein>
<gene>
    <name evidence="2" type="ORF">GTP38_19790</name>
</gene>
<keyword evidence="3" id="KW-1185">Reference proteome</keyword>
<proteinExistence type="predicted"/>
<evidence type="ECO:0000313" key="3">
    <source>
        <dbReference type="Proteomes" id="UP000449678"/>
    </source>
</evidence>
<dbReference type="EMBL" id="WWCO01000016">
    <property type="protein sequence ID" value="MYM36575.1"/>
    <property type="molecule type" value="Genomic_DNA"/>
</dbReference>
<comment type="caution">
    <text evidence="2">The sequence shown here is derived from an EMBL/GenBank/DDBJ whole genome shotgun (WGS) entry which is preliminary data.</text>
</comment>
<dbReference type="RefSeq" id="WP_160991936.1">
    <property type="nucleotide sequence ID" value="NZ_WWCO01000016.1"/>
</dbReference>
<dbReference type="Proteomes" id="UP000449678">
    <property type="component" value="Unassembled WGS sequence"/>
</dbReference>
<evidence type="ECO:0000256" key="1">
    <source>
        <dbReference type="SAM" id="MobiDB-lite"/>
    </source>
</evidence>
<evidence type="ECO:0008006" key="4">
    <source>
        <dbReference type="Google" id="ProtNLM"/>
    </source>
</evidence>
<feature type="region of interest" description="Disordered" evidence="1">
    <location>
        <begin position="1"/>
        <end position="20"/>
    </location>
</feature>
<accession>A0ABW9VAP4</accession>
<sequence>MTVIEKTTDTTSASPPVSWPLSDQKEQAQLEAWFSAKGINFNKPGIHDQPAFLKAEQANPRVLEFVSRYVEARKYSDDELLDASRKIRIASEAVSAALERDGGLGKCIVAASSLSRMLDELGIWNYTAKANVSVHFPSEIRQSSRHFYSIDITRFEAPHAIVVAPPFAIIDPSIKFQAYDTPAMRASIPGLVISDEMRQYRPLYRNMISPELRALRRLGDDERQLELFIKTNSLHMLDLMAQLPPRKTHFGKDGCLEYAIVAIGGYPEKLHDLVHPNTHLDGLSPLEIFKRDVQPFIA</sequence>
<evidence type="ECO:0000313" key="2">
    <source>
        <dbReference type="EMBL" id="MYM36575.1"/>
    </source>
</evidence>
<name>A0ABW9VAP4_9BURK</name>